<keyword evidence="5" id="KW-0158">Chromosome</keyword>
<feature type="compositionally biased region" description="Acidic residues" evidence="11">
    <location>
        <begin position="347"/>
        <end position="357"/>
    </location>
</feature>
<keyword evidence="6" id="KW-0963">Cytoplasm</keyword>
<feature type="region of interest" description="Disordered" evidence="11">
    <location>
        <begin position="208"/>
        <end position="253"/>
    </location>
</feature>
<evidence type="ECO:0000256" key="2">
    <source>
        <dbReference type="ARBA" id="ARBA00004496"/>
    </source>
</evidence>
<dbReference type="GO" id="GO:0000796">
    <property type="term" value="C:condensin complex"/>
    <property type="evidence" value="ECO:0007669"/>
    <property type="project" value="InterPro"/>
</dbReference>
<comment type="similarity">
    <text evidence="3">Belongs to the CND2 (condensin subunit 2) family.</text>
</comment>
<evidence type="ECO:0000256" key="4">
    <source>
        <dbReference type="ARBA" id="ARBA00016065"/>
    </source>
</evidence>
<feature type="compositionally biased region" description="Basic and acidic residues" evidence="11">
    <location>
        <begin position="315"/>
        <end position="328"/>
    </location>
</feature>
<evidence type="ECO:0000256" key="9">
    <source>
        <dbReference type="ARBA" id="ARBA00023067"/>
    </source>
</evidence>
<evidence type="ECO:0000256" key="7">
    <source>
        <dbReference type="ARBA" id="ARBA00022618"/>
    </source>
</evidence>
<evidence type="ECO:0000256" key="1">
    <source>
        <dbReference type="ARBA" id="ARBA00004286"/>
    </source>
</evidence>
<feature type="region of interest" description="Disordered" evidence="11">
    <location>
        <begin position="672"/>
        <end position="699"/>
    </location>
</feature>
<dbReference type="GO" id="GO:0051301">
    <property type="term" value="P:cell division"/>
    <property type="evidence" value="ECO:0007669"/>
    <property type="project" value="UniProtKB-KW"/>
</dbReference>
<accession>A0AAN6N6I2</accession>
<feature type="compositionally biased region" description="Acidic residues" evidence="11">
    <location>
        <begin position="329"/>
        <end position="339"/>
    </location>
</feature>
<organism evidence="12 13">
    <name type="scientific">Diplogelasinospora grovesii</name>
    <dbReference type="NCBI Taxonomy" id="303347"/>
    <lineage>
        <taxon>Eukaryota</taxon>
        <taxon>Fungi</taxon>
        <taxon>Dikarya</taxon>
        <taxon>Ascomycota</taxon>
        <taxon>Pezizomycotina</taxon>
        <taxon>Sordariomycetes</taxon>
        <taxon>Sordariomycetidae</taxon>
        <taxon>Sordariales</taxon>
        <taxon>Diplogelasinosporaceae</taxon>
        <taxon>Diplogelasinospora</taxon>
    </lineage>
</organism>
<proteinExistence type="inferred from homology"/>
<dbReference type="Proteomes" id="UP001303473">
    <property type="component" value="Unassembled WGS sequence"/>
</dbReference>
<evidence type="ECO:0000313" key="12">
    <source>
        <dbReference type="EMBL" id="KAK3940075.1"/>
    </source>
</evidence>
<evidence type="ECO:0000256" key="11">
    <source>
        <dbReference type="SAM" id="MobiDB-lite"/>
    </source>
</evidence>
<feature type="region of interest" description="Disordered" evidence="11">
    <location>
        <begin position="306"/>
        <end position="357"/>
    </location>
</feature>
<feature type="compositionally biased region" description="Gly residues" evidence="11">
    <location>
        <begin position="835"/>
        <end position="849"/>
    </location>
</feature>
<feature type="compositionally biased region" description="Acidic residues" evidence="11">
    <location>
        <begin position="222"/>
        <end position="235"/>
    </location>
</feature>
<sequence length="917" mass="99987">MPRVAQVPRRSASRTASGSITQSPFKSPVKIPLNDDAQEKARRSHGRKALQEAQINNLKAAVTGTPARKQSVPLNDTYDNGSDAGSPASTPRTPRARPRPSGKENSGPLYDDEDRLVVGGAAVTPMKRVPILANFEEWMKMATDNKINAANSWNFALIDYFHDMSLLKEGDGVNFQKASCTLDGCVKIYTSRVDSVATETGKLLSGLADSRDSKKKDREGGEEGEEEDEEEDVDENGNVIKKKKKKTQRSSEATLAPSFASLQLKKLELEFAVDPLFKKASADFDEGGAKGLLLNHLMIDSQGRIVFDSSDDSNDAGKSDKTRRRNDANADDEDGDVTGDMDASAVEAEEPEEDDEDVEIDIASLGARFFPDLNRLEEMDVCPSLKTFDLGDPSGSLDIPFLRAPEDWRQDQDKEKTPGLAGDKSGMFIDEENPLGFDDDDGLGAFDLGGDVDFGEGGEAWAREAALEPQMMRPFDAGLGGDGVGLEDGEAVDIMGMGVDNGGDVMISMATHNSVKGSADKVHEDILSYFDQALQKNWANAEHWRIRKIKDVNKPTEPTRQRKEKQPFEIDFAAPLDPSVAETIYTQATSNSTISMPKKDWKSKSRNLLPDDKHFSSRQLLSLFLKPKARMSNRRRLLTGRAFAFGSAAELQSGGGNDVPEGEMDEAFWASQKAPVPETDSKQGGGGDDEETALPQGDYDANFFQDDGLPFAGAGGADDDDDMDEFADARDHFSPGPGGMGIMGNPTDVLMTGAFNGLTVTNPADLAFGTMLVTQSRRVRPEYVQYARVAKKVDVRRLKEEIWKGMGFEKLQDADRSRLPTPPDSSPVKPPVMGGQTGEGGRQTEGEGGPTLKFTEVMNGLQRVYPKPVMDDISTSYCFICLLHLANEKGLVIENTPELTDLTIRKDWNAEITEGAD</sequence>
<dbReference type="EMBL" id="MU853801">
    <property type="protein sequence ID" value="KAK3940075.1"/>
    <property type="molecule type" value="Genomic_DNA"/>
</dbReference>
<evidence type="ECO:0000256" key="3">
    <source>
        <dbReference type="ARBA" id="ARBA00009471"/>
    </source>
</evidence>
<keyword evidence="13" id="KW-1185">Reference proteome</keyword>
<dbReference type="PANTHER" id="PTHR13108:SF9">
    <property type="entry name" value="CONDENSIN COMPLEX SUBUNIT 2"/>
    <property type="match status" value="1"/>
</dbReference>
<keyword evidence="8" id="KW-0498">Mitosis</keyword>
<keyword evidence="9" id="KW-0226">DNA condensation</keyword>
<dbReference type="AlphaFoldDB" id="A0AAN6N6I2"/>
<feature type="compositionally biased region" description="Polar residues" evidence="11">
    <location>
        <begin position="13"/>
        <end position="25"/>
    </location>
</feature>
<dbReference type="InterPro" id="IPR022816">
    <property type="entry name" value="Condensin_barren_su2"/>
</dbReference>
<dbReference type="PANTHER" id="PTHR13108">
    <property type="entry name" value="CONDENSIN COMPLEX SUBUNIT 2"/>
    <property type="match status" value="1"/>
</dbReference>
<feature type="region of interest" description="Disordered" evidence="11">
    <location>
        <begin position="1"/>
        <end position="112"/>
    </location>
</feature>
<feature type="region of interest" description="Disordered" evidence="11">
    <location>
        <begin position="813"/>
        <end position="851"/>
    </location>
</feature>
<reference evidence="13" key="1">
    <citation type="journal article" date="2023" name="Mol. Phylogenet. Evol.">
        <title>Genome-scale phylogeny and comparative genomics of the fungal order Sordariales.</title>
        <authorList>
            <person name="Hensen N."/>
            <person name="Bonometti L."/>
            <person name="Westerberg I."/>
            <person name="Brannstrom I.O."/>
            <person name="Guillou S."/>
            <person name="Cros-Aarteil S."/>
            <person name="Calhoun S."/>
            <person name="Haridas S."/>
            <person name="Kuo A."/>
            <person name="Mondo S."/>
            <person name="Pangilinan J."/>
            <person name="Riley R."/>
            <person name="LaButti K."/>
            <person name="Andreopoulos B."/>
            <person name="Lipzen A."/>
            <person name="Chen C."/>
            <person name="Yan M."/>
            <person name="Daum C."/>
            <person name="Ng V."/>
            <person name="Clum A."/>
            <person name="Steindorff A."/>
            <person name="Ohm R.A."/>
            <person name="Martin F."/>
            <person name="Silar P."/>
            <person name="Natvig D.O."/>
            <person name="Lalanne C."/>
            <person name="Gautier V."/>
            <person name="Ament-Velasquez S.L."/>
            <person name="Kruys A."/>
            <person name="Hutchinson M.I."/>
            <person name="Powell A.J."/>
            <person name="Barry K."/>
            <person name="Miller A.N."/>
            <person name="Grigoriev I.V."/>
            <person name="Debuchy R."/>
            <person name="Gladieux P."/>
            <person name="Hiltunen Thoren M."/>
            <person name="Johannesson H."/>
        </authorList>
    </citation>
    <scope>NUCLEOTIDE SEQUENCE [LARGE SCALE GENOMIC DNA]</scope>
    <source>
        <strain evidence="13">CBS 340.73</strain>
    </source>
</reference>
<evidence type="ECO:0000256" key="10">
    <source>
        <dbReference type="ARBA" id="ARBA00023306"/>
    </source>
</evidence>
<gene>
    <name evidence="12" type="ORF">QBC46DRAFT_459243</name>
</gene>
<evidence type="ECO:0000313" key="13">
    <source>
        <dbReference type="Proteomes" id="UP001303473"/>
    </source>
</evidence>
<name>A0AAN6N6I2_9PEZI</name>
<feature type="compositionally biased region" description="Pro residues" evidence="11">
    <location>
        <begin position="820"/>
        <end position="830"/>
    </location>
</feature>
<dbReference type="GO" id="GO:0003682">
    <property type="term" value="F:chromatin binding"/>
    <property type="evidence" value="ECO:0007669"/>
    <property type="project" value="TreeGrafter"/>
</dbReference>
<dbReference type="GO" id="GO:0007076">
    <property type="term" value="P:mitotic chromosome condensation"/>
    <property type="evidence" value="ECO:0007669"/>
    <property type="project" value="InterPro"/>
</dbReference>
<feature type="compositionally biased region" description="Basic and acidic residues" evidence="11">
    <location>
        <begin position="209"/>
        <end position="221"/>
    </location>
</feature>
<comment type="caution">
    <text evidence="12">The sequence shown here is derived from an EMBL/GenBank/DDBJ whole genome shotgun (WGS) entry which is preliminary data.</text>
</comment>
<dbReference type="Pfam" id="PF05786">
    <property type="entry name" value="Cnd2"/>
    <property type="match status" value="1"/>
</dbReference>
<protein>
    <recommendedName>
        <fullName evidence="4">Condensin complex subunit 2</fullName>
    </recommendedName>
</protein>
<comment type="subcellular location">
    <subcellularLocation>
        <location evidence="1">Chromosome</location>
    </subcellularLocation>
    <subcellularLocation>
        <location evidence="2">Cytoplasm</location>
    </subcellularLocation>
</comment>
<dbReference type="GO" id="GO:0005737">
    <property type="term" value="C:cytoplasm"/>
    <property type="evidence" value="ECO:0007669"/>
    <property type="project" value="UniProtKB-SubCell"/>
</dbReference>
<keyword evidence="7" id="KW-0132">Cell division</keyword>
<evidence type="ECO:0000256" key="6">
    <source>
        <dbReference type="ARBA" id="ARBA00022490"/>
    </source>
</evidence>
<dbReference type="PIRSF" id="PIRSF017126">
    <property type="entry name" value="Condensin_H"/>
    <property type="match status" value="1"/>
</dbReference>
<keyword evidence="10" id="KW-0131">Cell cycle</keyword>
<evidence type="ECO:0000256" key="5">
    <source>
        <dbReference type="ARBA" id="ARBA00022454"/>
    </source>
</evidence>
<evidence type="ECO:0000256" key="8">
    <source>
        <dbReference type="ARBA" id="ARBA00022776"/>
    </source>
</evidence>